<dbReference type="InterPro" id="IPR008972">
    <property type="entry name" value="Cupredoxin"/>
</dbReference>
<dbReference type="AlphaFoldDB" id="A0A552X319"/>
<keyword evidence="2" id="KW-1185">Reference proteome</keyword>
<dbReference type="PANTHER" id="PTHR36507">
    <property type="entry name" value="BLL1555 PROTEIN"/>
    <property type="match status" value="1"/>
</dbReference>
<protein>
    <submittedName>
        <fullName evidence="1">Methylamine utilization protein</fullName>
    </submittedName>
</protein>
<dbReference type="EMBL" id="VJWL01000001">
    <property type="protein sequence ID" value="TRW49431.1"/>
    <property type="molecule type" value="Genomic_DNA"/>
</dbReference>
<organism evidence="1 2">
    <name type="scientific">Aliidiomarina halalkaliphila</name>
    <dbReference type="NCBI Taxonomy" id="2593535"/>
    <lineage>
        <taxon>Bacteria</taxon>
        <taxon>Pseudomonadati</taxon>
        <taxon>Pseudomonadota</taxon>
        <taxon>Gammaproteobacteria</taxon>
        <taxon>Alteromonadales</taxon>
        <taxon>Idiomarinaceae</taxon>
        <taxon>Aliidiomarina</taxon>
    </lineage>
</organism>
<dbReference type="InterPro" id="IPR052721">
    <property type="entry name" value="ET_Amicyanin"/>
</dbReference>
<dbReference type="Gene3D" id="2.60.40.420">
    <property type="entry name" value="Cupredoxins - blue copper proteins"/>
    <property type="match status" value="1"/>
</dbReference>
<comment type="caution">
    <text evidence="1">The sequence shown here is derived from an EMBL/GenBank/DDBJ whole genome shotgun (WGS) entry which is preliminary data.</text>
</comment>
<dbReference type="OrthoDB" id="9772097at2"/>
<gene>
    <name evidence="1" type="ORF">FM042_00765</name>
</gene>
<sequence>MPHAIRAKFRDRVSVECAQALGFLYLFFIGFIAHAAPVQVVDADNKPLANAFVFQLNTNTEAEHESTVAENQAVEHVMDQIKRQFSPQLLVVQPGDSVTFPNSDNMRHHVYSFSEARSFEFQLYATGTAPSVDFPELGLVTVGCNIHDDMIGHIIVTRNPQVYSTDAEGKVDIINEQGDQLEHWYIWHPWFGPQGLGPVALVDFLDSSGNVLIPVTEPPSAEESALEQRFRRRLQREH</sequence>
<dbReference type="SUPFAM" id="SSF49503">
    <property type="entry name" value="Cupredoxins"/>
    <property type="match status" value="1"/>
</dbReference>
<reference evidence="1 2" key="1">
    <citation type="submission" date="2019-07" db="EMBL/GenBank/DDBJ databases">
        <authorList>
            <person name="Yang M."/>
            <person name="Zhao D."/>
            <person name="Xiang H."/>
        </authorList>
    </citation>
    <scope>NUCLEOTIDE SEQUENCE [LARGE SCALE GENOMIC DNA]</scope>
    <source>
        <strain evidence="1 2">IM1326</strain>
    </source>
</reference>
<dbReference type="Proteomes" id="UP000320359">
    <property type="component" value="Unassembled WGS sequence"/>
</dbReference>
<proteinExistence type="predicted"/>
<evidence type="ECO:0000313" key="2">
    <source>
        <dbReference type="Proteomes" id="UP000320359"/>
    </source>
</evidence>
<dbReference type="PANTHER" id="PTHR36507:SF1">
    <property type="entry name" value="BLL1555 PROTEIN"/>
    <property type="match status" value="1"/>
</dbReference>
<accession>A0A552X319</accession>
<dbReference type="RefSeq" id="WP_143233853.1">
    <property type="nucleotide sequence ID" value="NZ_VJWL01000001.1"/>
</dbReference>
<name>A0A552X319_9GAMM</name>
<evidence type="ECO:0000313" key="1">
    <source>
        <dbReference type="EMBL" id="TRW49431.1"/>
    </source>
</evidence>